<keyword evidence="2" id="KW-1185">Reference proteome</keyword>
<dbReference type="EMBL" id="AWUE01021083">
    <property type="protein sequence ID" value="OMO63681.1"/>
    <property type="molecule type" value="Genomic_DNA"/>
</dbReference>
<name>A0A1R3H072_9ROSI</name>
<dbReference type="AlphaFoldDB" id="A0A1R3H072"/>
<sequence>MKVSLAARLLQQFNPNGALAITVDGATSASTPIIVNP</sequence>
<comment type="caution">
    <text evidence="1">The sequence shown here is derived from an EMBL/GenBank/DDBJ whole genome shotgun (WGS) entry which is preliminary data.</text>
</comment>
<accession>A0A1R3H072</accession>
<evidence type="ECO:0000313" key="1">
    <source>
        <dbReference type="EMBL" id="OMO63681.1"/>
    </source>
</evidence>
<gene>
    <name evidence="1" type="ORF">COLO4_32244</name>
</gene>
<reference evidence="2" key="1">
    <citation type="submission" date="2013-09" db="EMBL/GenBank/DDBJ databases">
        <title>Corchorus olitorius genome sequencing.</title>
        <authorList>
            <person name="Alam M."/>
            <person name="Haque M.S."/>
            <person name="Islam M.S."/>
            <person name="Emdad E.M."/>
            <person name="Islam M.M."/>
            <person name="Ahmed B."/>
            <person name="Halim A."/>
            <person name="Hossen Q.M.M."/>
            <person name="Hossain M.Z."/>
            <person name="Ahmed R."/>
            <person name="Khan M.M."/>
            <person name="Islam R."/>
            <person name="Rashid M.M."/>
            <person name="Khan S.A."/>
            <person name="Rahman M.S."/>
            <person name="Alam M."/>
            <person name="Yahiya A.S."/>
            <person name="Khan M.S."/>
            <person name="Azam M.S."/>
            <person name="Haque T."/>
            <person name="Lashkar M.Z.H."/>
            <person name="Akhand A.I."/>
            <person name="Morshed G."/>
            <person name="Roy S."/>
            <person name="Uddin K.S."/>
            <person name="Rabeya T."/>
            <person name="Hossain A.S."/>
            <person name="Chowdhury A."/>
            <person name="Snigdha A.R."/>
            <person name="Mortoza M.S."/>
            <person name="Matin S.A."/>
            <person name="Hoque S.M.E."/>
            <person name="Islam M.K."/>
            <person name="Roy D.K."/>
            <person name="Haider R."/>
            <person name="Moosa M.M."/>
            <person name="Elias S.M."/>
            <person name="Hasan A.M."/>
            <person name="Jahan S."/>
            <person name="Shafiuddin M."/>
            <person name="Mahmood N."/>
            <person name="Shommy N.S."/>
        </authorList>
    </citation>
    <scope>NUCLEOTIDE SEQUENCE [LARGE SCALE GENOMIC DNA]</scope>
    <source>
        <strain evidence="2">cv. O-4</strain>
    </source>
</reference>
<organism evidence="1 2">
    <name type="scientific">Corchorus olitorius</name>
    <dbReference type="NCBI Taxonomy" id="93759"/>
    <lineage>
        <taxon>Eukaryota</taxon>
        <taxon>Viridiplantae</taxon>
        <taxon>Streptophyta</taxon>
        <taxon>Embryophyta</taxon>
        <taxon>Tracheophyta</taxon>
        <taxon>Spermatophyta</taxon>
        <taxon>Magnoliopsida</taxon>
        <taxon>eudicotyledons</taxon>
        <taxon>Gunneridae</taxon>
        <taxon>Pentapetalae</taxon>
        <taxon>rosids</taxon>
        <taxon>malvids</taxon>
        <taxon>Malvales</taxon>
        <taxon>Malvaceae</taxon>
        <taxon>Grewioideae</taxon>
        <taxon>Apeibeae</taxon>
        <taxon>Corchorus</taxon>
    </lineage>
</organism>
<protein>
    <submittedName>
        <fullName evidence="1">Uncharacterized protein</fullName>
    </submittedName>
</protein>
<evidence type="ECO:0000313" key="2">
    <source>
        <dbReference type="Proteomes" id="UP000187203"/>
    </source>
</evidence>
<dbReference type="Proteomes" id="UP000187203">
    <property type="component" value="Unassembled WGS sequence"/>
</dbReference>
<proteinExistence type="predicted"/>